<dbReference type="SUPFAM" id="SSF53850">
    <property type="entry name" value="Periplasmic binding protein-like II"/>
    <property type="match status" value="1"/>
</dbReference>
<dbReference type="PROSITE" id="PS51257">
    <property type="entry name" value="PROKAR_LIPOPROTEIN"/>
    <property type="match status" value="1"/>
</dbReference>
<dbReference type="PANTHER" id="PTHR43649">
    <property type="entry name" value="ARABINOSE-BINDING PROTEIN-RELATED"/>
    <property type="match status" value="1"/>
</dbReference>
<keyword evidence="7" id="KW-1185">Reference proteome</keyword>
<keyword evidence="4 5" id="KW-0732">Signal</keyword>
<organism evidence="6 7">
    <name type="scientific">Isoptericola haloaureus</name>
    <dbReference type="NCBI Taxonomy" id="1542902"/>
    <lineage>
        <taxon>Bacteria</taxon>
        <taxon>Bacillati</taxon>
        <taxon>Actinomycetota</taxon>
        <taxon>Actinomycetes</taxon>
        <taxon>Micrococcales</taxon>
        <taxon>Promicromonosporaceae</taxon>
        <taxon>Isoptericola</taxon>
    </lineage>
</organism>
<dbReference type="Gene3D" id="3.40.190.10">
    <property type="entry name" value="Periplasmic binding protein-like II"/>
    <property type="match status" value="1"/>
</dbReference>
<evidence type="ECO:0000256" key="3">
    <source>
        <dbReference type="ARBA" id="ARBA00022448"/>
    </source>
</evidence>
<dbReference type="Pfam" id="PF13416">
    <property type="entry name" value="SBP_bac_8"/>
    <property type="match status" value="1"/>
</dbReference>
<keyword evidence="3" id="KW-0813">Transport</keyword>
<comment type="caution">
    <text evidence="6">The sequence shown here is derived from an EMBL/GenBank/DDBJ whole genome shotgun (WGS) entry which is preliminary data.</text>
</comment>
<sequence>MHRSDTTPTQPGIARRLRLPAALVATGALALAGCATSSGPGAPDGQVTLTYWMWDANQVPGYQQCAQDFEEENPDVLVNLEQYGWDDYWTQLTARMVAESAPDVFVDHAQQFGKYASFDQILDISDRVEASDIDLDQYQDGLVDLSRGPDGGLYGLPKDWDTVGLFYNADMVAEAGYAPEDLWELEWNPRDGGTFEEFLARMTVDENGVRGDEPGFDPSRVDVYGLGYNESGGGFGQVQWAPYALSNGWTYADTNPWPTSFDYDDPALAEAIEWWRSLIEKGYMPPLPVATSGIGTIESLGSGGYAALIEGSWNSRAMAELQGVDVRVAPTPVGPTGERASVFNGLSDAIYAGTEHPDEAWRWVEYLASPACQDVVAAEGRVFPAISSSSEKAVATFSELGIEADAFAVHVEDGTGTLSPVTDRWSEVQSIMQPAMDEVMSSTDDPGPILADADARVDRVMADE</sequence>
<dbReference type="RefSeq" id="WP_332900978.1">
    <property type="nucleotide sequence ID" value="NZ_JBAGLP010000105.1"/>
</dbReference>
<dbReference type="InterPro" id="IPR050490">
    <property type="entry name" value="Bact_solute-bd_prot1"/>
</dbReference>
<protein>
    <submittedName>
        <fullName evidence="6">Sugar ABC transporter substrate-binding protein</fullName>
    </submittedName>
</protein>
<gene>
    <name evidence="6" type="ORF">V5O49_03295</name>
</gene>
<dbReference type="Proteomes" id="UP001310387">
    <property type="component" value="Unassembled WGS sequence"/>
</dbReference>
<dbReference type="EMBL" id="JBAGLP010000105">
    <property type="protein sequence ID" value="MEG3614143.1"/>
    <property type="molecule type" value="Genomic_DNA"/>
</dbReference>
<accession>A0ABU7Z415</accession>
<dbReference type="PANTHER" id="PTHR43649:SF31">
    <property type="entry name" value="SN-GLYCEROL-3-PHOSPHATE-BINDING PERIPLASMIC PROTEIN UGPB"/>
    <property type="match status" value="1"/>
</dbReference>
<evidence type="ECO:0000256" key="1">
    <source>
        <dbReference type="ARBA" id="ARBA00004196"/>
    </source>
</evidence>
<proteinExistence type="inferred from homology"/>
<comment type="subcellular location">
    <subcellularLocation>
        <location evidence="1">Cell envelope</location>
    </subcellularLocation>
</comment>
<feature type="signal peptide" evidence="5">
    <location>
        <begin position="1"/>
        <end position="32"/>
    </location>
</feature>
<comment type="similarity">
    <text evidence="2">Belongs to the bacterial solute-binding protein 1 family.</text>
</comment>
<evidence type="ECO:0000256" key="2">
    <source>
        <dbReference type="ARBA" id="ARBA00008520"/>
    </source>
</evidence>
<feature type="chain" id="PRO_5045058381" evidence="5">
    <location>
        <begin position="33"/>
        <end position="464"/>
    </location>
</feature>
<evidence type="ECO:0000256" key="4">
    <source>
        <dbReference type="ARBA" id="ARBA00022729"/>
    </source>
</evidence>
<name>A0ABU7Z415_9MICO</name>
<dbReference type="InterPro" id="IPR006059">
    <property type="entry name" value="SBP"/>
</dbReference>
<evidence type="ECO:0000256" key="5">
    <source>
        <dbReference type="SAM" id="SignalP"/>
    </source>
</evidence>
<evidence type="ECO:0000313" key="6">
    <source>
        <dbReference type="EMBL" id="MEG3614143.1"/>
    </source>
</evidence>
<dbReference type="CDD" id="cd13585">
    <property type="entry name" value="PBP2_TMBP_like"/>
    <property type="match status" value="1"/>
</dbReference>
<reference evidence="6" key="1">
    <citation type="journal article" date="2024" name="Antonie Van Leeuwenhoek">
        <title>Isoptericola haloaureus sp. nov., a dimorphic actinobacterium isolated from mangrove sediments of southeast India, implicating biosaline agricultural significance through nitrogen fixation and salt tolerance genes.</title>
        <authorList>
            <person name="Prathaban M."/>
            <person name="Prathiviraj R."/>
            <person name="Ravichandran M."/>
            <person name="Natarajan S.D."/>
            <person name="Sobanaa M."/>
            <person name="Hari Krishna Kumar S."/>
            <person name="Chandrasekar V."/>
            <person name="Selvin J."/>
        </authorList>
    </citation>
    <scope>NUCLEOTIDE SEQUENCE</scope>
    <source>
        <strain evidence="6">MP1014</strain>
    </source>
</reference>
<reference evidence="6" key="2">
    <citation type="submission" date="2024-02" db="EMBL/GenBank/DDBJ databases">
        <authorList>
            <person name="Prathaban M."/>
            <person name="Mythili R."/>
            <person name="Sharmila Devi N."/>
            <person name="Sobanaa M."/>
            <person name="Prathiviraj R."/>
            <person name="Selvin J."/>
        </authorList>
    </citation>
    <scope>NUCLEOTIDE SEQUENCE</scope>
    <source>
        <strain evidence="6">MP1014</strain>
    </source>
</reference>
<evidence type="ECO:0000313" key="7">
    <source>
        <dbReference type="Proteomes" id="UP001310387"/>
    </source>
</evidence>